<proteinExistence type="predicted"/>
<protein>
    <submittedName>
        <fullName evidence="1">Hydrolase</fullName>
    </submittedName>
</protein>
<dbReference type="AlphaFoldDB" id="A0A9W3YGL4"/>
<dbReference type="Proteomes" id="UP000269847">
    <property type="component" value="Chromosome"/>
</dbReference>
<reference evidence="1 2" key="1">
    <citation type="submission" date="2018-09" db="EMBL/GenBank/DDBJ databases">
        <title>Complete genome of Bacillus thuringiensis strain QZL38.</title>
        <authorList>
            <person name="Song F."/>
        </authorList>
    </citation>
    <scope>NUCLEOTIDE SEQUENCE [LARGE SCALE GENOMIC DNA]</scope>
    <source>
        <strain evidence="1 2">QZL38</strain>
    </source>
</reference>
<evidence type="ECO:0000313" key="2">
    <source>
        <dbReference type="Proteomes" id="UP000269847"/>
    </source>
</evidence>
<sequence>MNKKKKIQKSVLTFTLLFSLGVSSFPLTTTIHADTHEEQSAEKKLVSLTERTSLFFEYLQKGKYAEALQLTSAAFQSKFTATTLQNW</sequence>
<gene>
    <name evidence="1" type="ORF">D7J84_06705</name>
</gene>
<dbReference type="EMBL" id="CP032608">
    <property type="protein sequence ID" value="AYF80928.1"/>
    <property type="molecule type" value="Genomic_DNA"/>
</dbReference>
<evidence type="ECO:0000313" key="1">
    <source>
        <dbReference type="EMBL" id="AYF80928.1"/>
    </source>
</evidence>
<keyword evidence="1" id="KW-0378">Hydrolase</keyword>
<accession>A0A9W3YGL4</accession>
<dbReference type="GO" id="GO:0016787">
    <property type="term" value="F:hydrolase activity"/>
    <property type="evidence" value="ECO:0007669"/>
    <property type="project" value="UniProtKB-KW"/>
</dbReference>
<organism evidence="1 2">
    <name type="scientific">Bacillus thuringiensis</name>
    <dbReference type="NCBI Taxonomy" id="1428"/>
    <lineage>
        <taxon>Bacteria</taxon>
        <taxon>Bacillati</taxon>
        <taxon>Bacillota</taxon>
        <taxon>Bacilli</taxon>
        <taxon>Bacillales</taxon>
        <taxon>Bacillaceae</taxon>
        <taxon>Bacillus</taxon>
        <taxon>Bacillus cereus group</taxon>
    </lineage>
</organism>
<name>A0A9W3YGL4_BACTU</name>